<name>A0A5C3KN48_COPMA</name>
<gene>
    <name evidence="6" type="ORF">FA15DRAFT_672203</name>
</gene>
<keyword evidence="1 4" id="KW-0732">Signal</keyword>
<evidence type="ECO:0000256" key="2">
    <source>
        <dbReference type="ARBA" id="ARBA00022801"/>
    </source>
</evidence>
<dbReference type="PROSITE" id="PS51762">
    <property type="entry name" value="GH16_2"/>
    <property type="match status" value="1"/>
</dbReference>
<dbReference type="PANTHER" id="PTHR10963">
    <property type="entry name" value="GLYCOSYL HYDROLASE-RELATED"/>
    <property type="match status" value="1"/>
</dbReference>
<reference evidence="6 7" key="1">
    <citation type="journal article" date="2019" name="Nat. Ecol. Evol.">
        <title>Megaphylogeny resolves global patterns of mushroom evolution.</title>
        <authorList>
            <person name="Varga T."/>
            <person name="Krizsan K."/>
            <person name="Foldi C."/>
            <person name="Dima B."/>
            <person name="Sanchez-Garcia M."/>
            <person name="Sanchez-Ramirez S."/>
            <person name="Szollosi G.J."/>
            <person name="Szarkandi J.G."/>
            <person name="Papp V."/>
            <person name="Albert L."/>
            <person name="Andreopoulos W."/>
            <person name="Angelini C."/>
            <person name="Antonin V."/>
            <person name="Barry K.W."/>
            <person name="Bougher N.L."/>
            <person name="Buchanan P."/>
            <person name="Buyck B."/>
            <person name="Bense V."/>
            <person name="Catcheside P."/>
            <person name="Chovatia M."/>
            <person name="Cooper J."/>
            <person name="Damon W."/>
            <person name="Desjardin D."/>
            <person name="Finy P."/>
            <person name="Geml J."/>
            <person name="Haridas S."/>
            <person name="Hughes K."/>
            <person name="Justo A."/>
            <person name="Karasinski D."/>
            <person name="Kautmanova I."/>
            <person name="Kiss B."/>
            <person name="Kocsube S."/>
            <person name="Kotiranta H."/>
            <person name="LaButti K.M."/>
            <person name="Lechner B.E."/>
            <person name="Liimatainen K."/>
            <person name="Lipzen A."/>
            <person name="Lukacs Z."/>
            <person name="Mihaltcheva S."/>
            <person name="Morgado L.N."/>
            <person name="Niskanen T."/>
            <person name="Noordeloos M.E."/>
            <person name="Ohm R.A."/>
            <person name="Ortiz-Santana B."/>
            <person name="Ovrebo C."/>
            <person name="Racz N."/>
            <person name="Riley R."/>
            <person name="Savchenko A."/>
            <person name="Shiryaev A."/>
            <person name="Soop K."/>
            <person name="Spirin V."/>
            <person name="Szebenyi C."/>
            <person name="Tomsovsky M."/>
            <person name="Tulloss R.E."/>
            <person name="Uehling J."/>
            <person name="Grigoriev I.V."/>
            <person name="Vagvolgyi C."/>
            <person name="Papp T."/>
            <person name="Martin F.M."/>
            <person name="Miettinen O."/>
            <person name="Hibbett D.S."/>
            <person name="Nagy L.G."/>
        </authorList>
    </citation>
    <scope>NUCLEOTIDE SEQUENCE [LARGE SCALE GENOMIC DNA]</scope>
    <source>
        <strain evidence="6 7">CBS 121175</strain>
    </source>
</reference>
<dbReference type="PANTHER" id="PTHR10963:SF22">
    <property type="entry name" value="GLYCOSIDASE CRH2-RELATED"/>
    <property type="match status" value="1"/>
</dbReference>
<dbReference type="Gene3D" id="2.60.120.200">
    <property type="match status" value="1"/>
</dbReference>
<dbReference type="EMBL" id="ML210257">
    <property type="protein sequence ID" value="TFK21830.1"/>
    <property type="molecule type" value="Genomic_DNA"/>
</dbReference>
<dbReference type="InterPro" id="IPR013320">
    <property type="entry name" value="ConA-like_dom_sf"/>
</dbReference>
<dbReference type="GO" id="GO:0009277">
    <property type="term" value="C:fungal-type cell wall"/>
    <property type="evidence" value="ECO:0007669"/>
    <property type="project" value="TreeGrafter"/>
</dbReference>
<dbReference type="Proteomes" id="UP000307440">
    <property type="component" value="Unassembled WGS sequence"/>
</dbReference>
<protein>
    <recommendedName>
        <fullName evidence="5">GH16 domain-containing protein</fullName>
    </recommendedName>
</protein>
<keyword evidence="2" id="KW-0378">Hydrolase</keyword>
<evidence type="ECO:0000256" key="3">
    <source>
        <dbReference type="ARBA" id="ARBA00023295"/>
    </source>
</evidence>
<keyword evidence="7" id="KW-1185">Reference proteome</keyword>
<evidence type="ECO:0000259" key="5">
    <source>
        <dbReference type="PROSITE" id="PS51762"/>
    </source>
</evidence>
<keyword evidence="3" id="KW-0326">Glycosidase</keyword>
<feature type="domain" description="GH16" evidence="5">
    <location>
        <begin position="61"/>
        <end position="280"/>
    </location>
</feature>
<evidence type="ECO:0000313" key="7">
    <source>
        <dbReference type="Proteomes" id="UP000307440"/>
    </source>
</evidence>
<feature type="signal peptide" evidence="4">
    <location>
        <begin position="1"/>
        <end position="22"/>
    </location>
</feature>
<evidence type="ECO:0000313" key="6">
    <source>
        <dbReference type="EMBL" id="TFK21830.1"/>
    </source>
</evidence>
<dbReference type="AlphaFoldDB" id="A0A5C3KN48"/>
<sequence>MRSLLAIGLPILVAFLAGQADATTCNATTPCPLSDPCCSEYGFCGKGHFCLGGCNPFASKELESCKPNPICQSGNFTFPDTSRVINSTLYEGDAAKHDWVIEGGNVEARNGDLILTLTENDKGTKISSTRYVHYGTISARLKTGKWAGVITAFITMSDIKDEVDWEWPGTAVTEAQSNFFWQGVIPPFEQSAGDYHRELSDTSANYHDYTIDWQPETLRWIIDGRVVRTVNKADTLDAATGVYRYPTTPSRIQFSIWPAGIPESPPGTVEWAGGMINWNDPDYLAAGRFYALINSVTIQCANQRTGANLTSYVYASGNSVTEPVISYTNRSTHLKGSAVGLGVVGGMHRAIAGAVTLLLVIVHAF</sequence>
<dbReference type="GO" id="GO:0004553">
    <property type="term" value="F:hydrolase activity, hydrolyzing O-glycosyl compounds"/>
    <property type="evidence" value="ECO:0007669"/>
    <property type="project" value="InterPro"/>
</dbReference>
<dbReference type="OrthoDB" id="4781at2759"/>
<accession>A0A5C3KN48</accession>
<dbReference type="GO" id="GO:0031505">
    <property type="term" value="P:fungal-type cell wall organization"/>
    <property type="evidence" value="ECO:0007669"/>
    <property type="project" value="TreeGrafter"/>
</dbReference>
<evidence type="ECO:0000256" key="4">
    <source>
        <dbReference type="SAM" id="SignalP"/>
    </source>
</evidence>
<dbReference type="InterPro" id="IPR000757">
    <property type="entry name" value="Beta-glucanase-like"/>
</dbReference>
<dbReference type="InterPro" id="IPR050546">
    <property type="entry name" value="Glycosyl_Hydrlase_16"/>
</dbReference>
<proteinExistence type="predicted"/>
<evidence type="ECO:0000256" key="1">
    <source>
        <dbReference type="ARBA" id="ARBA00022729"/>
    </source>
</evidence>
<dbReference type="GO" id="GO:0016757">
    <property type="term" value="F:glycosyltransferase activity"/>
    <property type="evidence" value="ECO:0007669"/>
    <property type="project" value="TreeGrafter"/>
</dbReference>
<dbReference type="STRING" id="230819.A0A5C3KN48"/>
<dbReference type="Pfam" id="PF00722">
    <property type="entry name" value="Glyco_hydro_16"/>
    <property type="match status" value="1"/>
</dbReference>
<dbReference type="SUPFAM" id="SSF49899">
    <property type="entry name" value="Concanavalin A-like lectins/glucanases"/>
    <property type="match status" value="1"/>
</dbReference>
<dbReference type="GO" id="GO:0005975">
    <property type="term" value="P:carbohydrate metabolic process"/>
    <property type="evidence" value="ECO:0007669"/>
    <property type="project" value="InterPro"/>
</dbReference>
<organism evidence="6 7">
    <name type="scientific">Coprinopsis marcescibilis</name>
    <name type="common">Agaric fungus</name>
    <name type="synonym">Psathyrella marcescibilis</name>
    <dbReference type="NCBI Taxonomy" id="230819"/>
    <lineage>
        <taxon>Eukaryota</taxon>
        <taxon>Fungi</taxon>
        <taxon>Dikarya</taxon>
        <taxon>Basidiomycota</taxon>
        <taxon>Agaricomycotina</taxon>
        <taxon>Agaricomycetes</taxon>
        <taxon>Agaricomycetidae</taxon>
        <taxon>Agaricales</taxon>
        <taxon>Agaricineae</taxon>
        <taxon>Psathyrellaceae</taxon>
        <taxon>Coprinopsis</taxon>
    </lineage>
</organism>
<feature type="chain" id="PRO_5022779809" description="GH16 domain-containing protein" evidence="4">
    <location>
        <begin position="23"/>
        <end position="365"/>
    </location>
</feature>